<keyword evidence="1" id="KW-0472">Membrane</keyword>
<dbReference type="InParanoid" id="A0A7N2R651"/>
<name>A0A7N2R651_QUELO</name>
<organism evidence="2 3">
    <name type="scientific">Quercus lobata</name>
    <name type="common">Valley oak</name>
    <dbReference type="NCBI Taxonomy" id="97700"/>
    <lineage>
        <taxon>Eukaryota</taxon>
        <taxon>Viridiplantae</taxon>
        <taxon>Streptophyta</taxon>
        <taxon>Embryophyta</taxon>
        <taxon>Tracheophyta</taxon>
        <taxon>Spermatophyta</taxon>
        <taxon>Magnoliopsida</taxon>
        <taxon>eudicotyledons</taxon>
        <taxon>Gunneridae</taxon>
        <taxon>Pentapetalae</taxon>
        <taxon>rosids</taxon>
        <taxon>fabids</taxon>
        <taxon>Fagales</taxon>
        <taxon>Fagaceae</taxon>
        <taxon>Quercus</taxon>
    </lineage>
</organism>
<feature type="transmembrane region" description="Helical" evidence="1">
    <location>
        <begin position="86"/>
        <end position="105"/>
    </location>
</feature>
<keyword evidence="1" id="KW-1133">Transmembrane helix</keyword>
<evidence type="ECO:0000313" key="3">
    <source>
        <dbReference type="Proteomes" id="UP000594261"/>
    </source>
</evidence>
<proteinExistence type="predicted"/>
<evidence type="ECO:0000313" key="2">
    <source>
        <dbReference type="EnsemblPlants" id="QL06p007102:mrna"/>
    </source>
</evidence>
<reference evidence="2" key="2">
    <citation type="submission" date="2021-01" db="UniProtKB">
        <authorList>
            <consortium name="EnsemblPlants"/>
        </authorList>
    </citation>
    <scope>IDENTIFICATION</scope>
</reference>
<feature type="transmembrane region" description="Helical" evidence="1">
    <location>
        <begin position="29"/>
        <end position="50"/>
    </location>
</feature>
<dbReference type="AlphaFoldDB" id="A0A7N2R651"/>
<accession>A0A7N2R651</accession>
<reference evidence="2 3" key="1">
    <citation type="journal article" date="2016" name="G3 (Bethesda)">
        <title>First Draft Assembly and Annotation of the Genome of a California Endemic Oak Quercus lobata Nee (Fagaceae).</title>
        <authorList>
            <person name="Sork V.L."/>
            <person name="Fitz-Gibbon S.T."/>
            <person name="Puiu D."/>
            <person name="Crepeau M."/>
            <person name="Gugger P.F."/>
            <person name="Sherman R."/>
            <person name="Stevens K."/>
            <person name="Langley C.H."/>
            <person name="Pellegrini M."/>
            <person name="Salzberg S.L."/>
        </authorList>
    </citation>
    <scope>NUCLEOTIDE SEQUENCE [LARGE SCALE GENOMIC DNA]</scope>
    <source>
        <strain evidence="2 3">cv. SW786</strain>
    </source>
</reference>
<sequence>MYIRAWHTCVTNSKPMVVGVALEKREEEFFWGVKIFAAIIILLILIAALYKYWSNFSSSGGQTVAGSSVTSTGAPNTSQHIRMLTYYMYLLEVTLMVRVLIEVLYRVDLL</sequence>
<dbReference type="Proteomes" id="UP000594261">
    <property type="component" value="Chromosome 6"/>
</dbReference>
<evidence type="ECO:0000256" key="1">
    <source>
        <dbReference type="SAM" id="Phobius"/>
    </source>
</evidence>
<dbReference type="EMBL" id="LRBV02000006">
    <property type="status" value="NOT_ANNOTATED_CDS"/>
    <property type="molecule type" value="Genomic_DNA"/>
</dbReference>
<keyword evidence="3" id="KW-1185">Reference proteome</keyword>
<dbReference type="EnsemblPlants" id="QL06p007102:mrna">
    <property type="protein sequence ID" value="QL06p007102:mrna"/>
    <property type="gene ID" value="QL06p007102"/>
</dbReference>
<keyword evidence="1" id="KW-0812">Transmembrane</keyword>
<protein>
    <submittedName>
        <fullName evidence="2">Uncharacterized protein</fullName>
    </submittedName>
</protein>
<dbReference type="Gramene" id="QL06p007102:mrna">
    <property type="protein sequence ID" value="QL06p007102:mrna"/>
    <property type="gene ID" value="QL06p007102"/>
</dbReference>